<proteinExistence type="predicted"/>
<name>A0A086T456_HAPC1</name>
<organism evidence="1 2">
    <name type="scientific">Hapsidospora chrysogenum (strain ATCC 11550 / CBS 779.69 / DSM 880 / IAM 14645 / JCM 23072 / IMI 49137)</name>
    <name type="common">Acremonium chrysogenum</name>
    <dbReference type="NCBI Taxonomy" id="857340"/>
    <lineage>
        <taxon>Eukaryota</taxon>
        <taxon>Fungi</taxon>
        <taxon>Dikarya</taxon>
        <taxon>Ascomycota</taxon>
        <taxon>Pezizomycotina</taxon>
        <taxon>Sordariomycetes</taxon>
        <taxon>Hypocreomycetidae</taxon>
        <taxon>Hypocreales</taxon>
        <taxon>Bionectriaceae</taxon>
        <taxon>Hapsidospora</taxon>
    </lineage>
</organism>
<accession>A0A086T456</accession>
<evidence type="ECO:0000313" key="1">
    <source>
        <dbReference type="EMBL" id="KFH44138.1"/>
    </source>
</evidence>
<protein>
    <submittedName>
        <fullName evidence="1">Uncharacterized protein</fullName>
    </submittedName>
</protein>
<gene>
    <name evidence="1" type="ORF">ACRE_050870</name>
</gene>
<sequence>MLSALEFAFAMEVMRADWGGSWSPSPQDGLPVPLTMVIRGDDGDVVVVIGTSSEFGFAGGAC</sequence>
<dbReference type="HOGENOM" id="CLU_2903633_0_0_1"/>
<dbReference type="EMBL" id="JPKY01000054">
    <property type="protein sequence ID" value="KFH44138.1"/>
    <property type="molecule type" value="Genomic_DNA"/>
</dbReference>
<evidence type="ECO:0000313" key="2">
    <source>
        <dbReference type="Proteomes" id="UP000029964"/>
    </source>
</evidence>
<dbReference type="Proteomes" id="UP000029964">
    <property type="component" value="Unassembled WGS sequence"/>
</dbReference>
<reference evidence="2" key="1">
    <citation type="journal article" date="2014" name="Genome Announc.">
        <title>Genome sequence and annotation of Acremonium chrysogenum, producer of the beta-lactam antibiotic cephalosporin C.</title>
        <authorList>
            <person name="Terfehr D."/>
            <person name="Dahlmann T.A."/>
            <person name="Specht T."/>
            <person name="Zadra I."/>
            <person name="Kuernsteiner H."/>
            <person name="Kueck U."/>
        </authorList>
    </citation>
    <scope>NUCLEOTIDE SEQUENCE [LARGE SCALE GENOMIC DNA]</scope>
    <source>
        <strain evidence="2">ATCC 11550 / CBS 779.69 / DSM 880 / IAM 14645 / JCM 23072 / IMI 49137</strain>
    </source>
</reference>
<keyword evidence="2" id="KW-1185">Reference proteome</keyword>
<dbReference type="AlphaFoldDB" id="A0A086T456"/>
<comment type="caution">
    <text evidence="1">The sequence shown here is derived from an EMBL/GenBank/DDBJ whole genome shotgun (WGS) entry which is preliminary data.</text>
</comment>